<keyword evidence="6" id="KW-0808">Transferase</keyword>
<keyword evidence="2 5" id="KW-0812">Transmembrane</keyword>
<dbReference type="AlphaFoldDB" id="A0A1K1P2C7"/>
<accession>A0A1K1P2C7</accession>
<keyword evidence="7" id="KW-1185">Reference proteome</keyword>
<dbReference type="RefSeq" id="WP_177241790.1">
    <property type="nucleotide sequence ID" value="NZ_FPJA01000007.1"/>
</dbReference>
<name>A0A1K1P2C7_SELRU</name>
<sequence>MGKFIWQEMRPHQWTKNLLVFAALLFGGSLFAEEKLLMAVVAFCAFCLASSAVYFFNDIVDAENDRQNPKKCHRPIAAGDISITQAYLWSGLLCLSSLCLAYWVNVSCVFLLAVYIVMNICYTLRLKHMVIVDVMIIAAGFVLRAVLGAAAVGMMMTVWFLLCVMFLSLFLALGKRRHELAAVEENTIAEGRKVLQYYSIELIDQLMTIVTAALLICYALFAVDANTKNHESMVYTVPLALYGMFYYLYVVRIKRGGGAPDEALYKEKPILVVVLVYFASIIVIRNL</sequence>
<feature type="transmembrane region" description="Helical" evidence="5">
    <location>
        <begin position="36"/>
        <end position="56"/>
    </location>
</feature>
<dbReference type="InterPro" id="IPR044878">
    <property type="entry name" value="UbiA_sf"/>
</dbReference>
<feature type="transmembrane region" description="Helical" evidence="5">
    <location>
        <begin position="202"/>
        <end position="221"/>
    </location>
</feature>
<dbReference type="Gene3D" id="1.10.357.140">
    <property type="entry name" value="UbiA prenyltransferase"/>
    <property type="match status" value="1"/>
</dbReference>
<gene>
    <name evidence="6" type="ORF">SAMN02910323_1731</name>
</gene>
<organism evidence="6 7">
    <name type="scientific">Selenomonas ruminantium</name>
    <dbReference type="NCBI Taxonomy" id="971"/>
    <lineage>
        <taxon>Bacteria</taxon>
        <taxon>Bacillati</taxon>
        <taxon>Bacillota</taxon>
        <taxon>Negativicutes</taxon>
        <taxon>Selenomonadales</taxon>
        <taxon>Selenomonadaceae</taxon>
        <taxon>Selenomonas</taxon>
    </lineage>
</organism>
<dbReference type="GO" id="GO:0016765">
    <property type="term" value="F:transferase activity, transferring alkyl or aryl (other than methyl) groups"/>
    <property type="evidence" value="ECO:0007669"/>
    <property type="project" value="InterPro"/>
</dbReference>
<dbReference type="PANTHER" id="PTHR11048:SF5">
    <property type="entry name" value="DECAPRENYL-PHOSPHATE PHOSPHORIBOSYLTRANSFERASE"/>
    <property type="match status" value="1"/>
</dbReference>
<evidence type="ECO:0000313" key="6">
    <source>
        <dbReference type="EMBL" id="SFW41673.1"/>
    </source>
</evidence>
<feature type="transmembrane region" description="Helical" evidence="5">
    <location>
        <begin position="270"/>
        <end position="286"/>
    </location>
</feature>
<dbReference type="GO" id="GO:0005886">
    <property type="term" value="C:plasma membrane"/>
    <property type="evidence" value="ECO:0007669"/>
    <property type="project" value="TreeGrafter"/>
</dbReference>
<feature type="transmembrane region" description="Helical" evidence="5">
    <location>
        <begin position="129"/>
        <end position="147"/>
    </location>
</feature>
<evidence type="ECO:0000256" key="4">
    <source>
        <dbReference type="ARBA" id="ARBA00023136"/>
    </source>
</evidence>
<dbReference type="PANTHER" id="PTHR11048">
    <property type="entry name" value="PRENYLTRANSFERASES"/>
    <property type="match status" value="1"/>
</dbReference>
<evidence type="ECO:0000313" key="7">
    <source>
        <dbReference type="Proteomes" id="UP000182958"/>
    </source>
</evidence>
<dbReference type="EMBL" id="FPJA01000007">
    <property type="protein sequence ID" value="SFW41673.1"/>
    <property type="molecule type" value="Genomic_DNA"/>
</dbReference>
<dbReference type="NCBIfam" id="NF008977">
    <property type="entry name" value="PRK12324.1-2"/>
    <property type="match status" value="1"/>
</dbReference>
<evidence type="ECO:0000256" key="3">
    <source>
        <dbReference type="ARBA" id="ARBA00022989"/>
    </source>
</evidence>
<evidence type="ECO:0000256" key="1">
    <source>
        <dbReference type="ARBA" id="ARBA00004141"/>
    </source>
</evidence>
<proteinExistence type="predicted"/>
<feature type="transmembrane region" description="Helical" evidence="5">
    <location>
        <begin position="233"/>
        <end position="250"/>
    </location>
</feature>
<dbReference type="Pfam" id="PF01040">
    <property type="entry name" value="UbiA"/>
    <property type="match status" value="1"/>
</dbReference>
<evidence type="ECO:0000256" key="2">
    <source>
        <dbReference type="ARBA" id="ARBA00022692"/>
    </source>
</evidence>
<reference evidence="7" key="1">
    <citation type="submission" date="2016-11" db="EMBL/GenBank/DDBJ databases">
        <authorList>
            <person name="Varghese N."/>
            <person name="Submissions S."/>
        </authorList>
    </citation>
    <scope>NUCLEOTIDE SEQUENCE [LARGE SCALE GENOMIC DNA]</scope>
    <source>
        <strain evidence="7">C3</strain>
    </source>
</reference>
<feature type="transmembrane region" description="Helical" evidence="5">
    <location>
        <begin position="153"/>
        <end position="173"/>
    </location>
</feature>
<dbReference type="GO" id="GO:0009247">
    <property type="term" value="P:glycolipid biosynthetic process"/>
    <property type="evidence" value="ECO:0007669"/>
    <property type="project" value="TreeGrafter"/>
</dbReference>
<dbReference type="InterPro" id="IPR000537">
    <property type="entry name" value="UbiA_prenyltransferase"/>
</dbReference>
<feature type="transmembrane region" description="Helical" evidence="5">
    <location>
        <begin position="87"/>
        <end position="117"/>
    </location>
</feature>
<dbReference type="InterPro" id="IPR039653">
    <property type="entry name" value="Prenyltransferase"/>
</dbReference>
<protein>
    <submittedName>
        <fullName evidence="6">4-hydroxybenzoate polyprenyltransferase</fullName>
    </submittedName>
</protein>
<dbReference type="NCBIfam" id="NF008978">
    <property type="entry name" value="PRK12324.1-4"/>
    <property type="match status" value="1"/>
</dbReference>
<dbReference type="Proteomes" id="UP000182958">
    <property type="component" value="Unassembled WGS sequence"/>
</dbReference>
<keyword evidence="3 5" id="KW-1133">Transmembrane helix</keyword>
<dbReference type="CDD" id="cd13963">
    <property type="entry name" value="PT_UbiA_2"/>
    <property type="match status" value="1"/>
</dbReference>
<comment type="subcellular location">
    <subcellularLocation>
        <location evidence="1">Membrane</location>
        <topology evidence="1">Multi-pass membrane protein</topology>
    </subcellularLocation>
</comment>
<keyword evidence="4 5" id="KW-0472">Membrane</keyword>
<evidence type="ECO:0000256" key="5">
    <source>
        <dbReference type="SAM" id="Phobius"/>
    </source>
</evidence>